<dbReference type="Pfam" id="PF02518">
    <property type="entry name" value="HATPase_c"/>
    <property type="match status" value="1"/>
</dbReference>
<dbReference type="InterPro" id="IPR036097">
    <property type="entry name" value="HisK_dim/P_sf"/>
</dbReference>
<feature type="transmembrane region" description="Helical" evidence="13">
    <location>
        <begin position="45"/>
        <end position="70"/>
    </location>
</feature>
<evidence type="ECO:0000313" key="16">
    <source>
        <dbReference type="EMBL" id="CAD7288416.1"/>
    </source>
</evidence>
<dbReference type="InterPro" id="IPR005467">
    <property type="entry name" value="His_kinase_dom"/>
</dbReference>
<gene>
    <name evidence="16" type="primary">rcsC_2</name>
    <name evidence="16" type="ORF">LMG8286_01295</name>
</gene>
<dbReference type="Pfam" id="PF00672">
    <property type="entry name" value="HAMP"/>
    <property type="match status" value="1"/>
</dbReference>
<organism evidence="16 17">
    <name type="scientific">Campylobacter suis</name>
    <dbReference type="NCBI Taxonomy" id="2790657"/>
    <lineage>
        <taxon>Bacteria</taxon>
        <taxon>Pseudomonadati</taxon>
        <taxon>Campylobacterota</taxon>
        <taxon>Epsilonproteobacteria</taxon>
        <taxon>Campylobacterales</taxon>
        <taxon>Campylobacteraceae</taxon>
        <taxon>Campylobacter</taxon>
    </lineage>
</organism>
<comment type="function">
    <text evidence="11">Member of the two-component regulatory system HssS/HssR involved in intracellular heme homeostasis and tempering of staphylococcal virulence. HssS functions as a heme sensor histidine kinase which is autophosphorylated at a histidine residue and transfers its phosphate group to an aspartate residue of HssR. HssR/HssS activates the expression of hrtAB, an efflux pump, in response to extracellular heme, hemin, hemoglobin or blood.</text>
</comment>
<protein>
    <recommendedName>
        <fullName evidence="12">Heme sensor protein HssS</fullName>
        <ecNumber evidence="3">2.7.13.3</ecNumber>
    </recommendedName>
</protein>
<keyword evidence="8 13" id="KW-1133">Transmembrane helix</keyword>
<evidence type="ECO:0000256" key="11">
    <source>
        <dbReference type="ARBA" id="ARBA00037219"/>
    </source>
</evidence>
<evidence type="ECO:0000256" key="8">
    <source>
        <dbReference type="ARBA" id="ARBA00022989"/>
    </source>
</evidence>
<dbReference type="InterPro" id="IPR004358">
    <property type="entry name" value="Sig_transdc_His_kin-like_C"/>
</dbReference>
<keyword evidence="17" id="KW-1185">Reference proteome</keyword>
<feature type="transmembrane region" description="Helical" evidence="13">
    <location>
        <begin position="12"/>
        <end position="39"/>
    </location>
</feature>
<evidence type="ECO:0000256" key="1">
    <source>
        <dbReference type="ARBA" id="ARBA00000085"/>
    </source>
</evidence>
<dbReference type="InterPro" id="IPR003661">
    <property type="entry name" value="HisK_dim/P_dom"/>
</dbReference>
<evidence type="ECO:0000256" key="9">
    <source>
        <dbReference type="ARBA" id="ARBA00023026"/>
    </source>
</evidence>
<evidence type="ECO:0000256" key="13">
    <source>
        <dbReference type="SAM" id="Phobius"/>
    </source>
</evidence>
<reference evidence="16 17" key="1">
    <citation type="submission" date="2020-11" db="EMBL/GenBank/DDBJ databases">
        <authorList>
            <person name="Peeters C."/>
        </authorList>
    </citation>
    <scope>NUCLEOTIDE SEQUENCE [LARGE SCALE GENOMIC DNA]</scope>
    <source>
        <strain evidence="16 17">LMG 8286</strain>
    </source>
</reference>
<evidence type="ECO:0000256" key="2">
    <source>
        <dbReference type="ARBA" id="ARBA00004141"/>
    </source>
</evidence>
<dbReference type="SMART" id="SM00388">
    <property type="entry name" value="HisKA"/>
    <property type="match status" value="1"/>
</dbReference>
<feature type="domain" description="HAMP" evidence="15">
    <location>
        <begin position="72"/>
        <end position="133"/>
    </location>
</feature>
<dbReference type="PROSITE" id="PS50885">
    <property type="entry name" value="HAMP"/>
    <property type="match status" value="1"/>
</dbReference>
<name>A0ABM8Q6B2_9BACT</name>
<dbReference type="PANTHER" id="PTHR45528:SF11">
    <property type="entry name" value="HISTIDINE KINASE"/>
    <property type="match status" value="1"/>
</dbReference>
<dbReference type="PROSITE" id="PS51257">
    <property type="entry name" value="PROKAR_LIPOPROTEIN"/>
    <property type="match status" value="1"/>
</dbReference>
<dbReference type="Pfam" id="PF00512">
    <property type="entry name" value="HisKA"/>
    <property type="match status" value="1"/>
</dbReference>
<dbReference type="SUPFAM" id="SSF55874">
    <property type="entry name" value="ATPase domain of HSP90 chaperone/DNA topoisomerase II/histidine kinase"/>
    <property type="match status" value="1"/>
</dbReference>
<evidence type="ECO:0000256" key="7">
    <source>
        <dbReference type="ARBA" id="ARBA00022777"/>
    </source>
</evidence>
<dbReference type="Proteomes" id="UP000789359">
    <property type="component" value="Unassembled WGS sequence"/>
</dbReference>
<sequence length="355" mass="40271">MRKYYVSLKTYVAAFSSLAFGFFSVISCLIIWGIFYHIFGKDLSFYSALLLSVLSCILAVGLNFTLLYFGMKFLIRPIKRIKDTIDAVANGDFSARAERKVHKNLSNYVYMHELDEVIVNLNKMAQHLELNQNLQKEFISNVSHEIKTPIFSIAGLSELMLENPAQNAHYAALINKEANRLNRLCEDLLKLARLDNSSIVKLDEAVQVDEQLRSSVILLTQKYPNREFVLSLNKANTLSNTPLLAQIWQNLIENAIKYSPEDKLIEISCRAEKNEIEVIIKDHGIDIEADKIDKIFDRFYQCEESHSDLGSGLGLSIVAKISQLLGVKIDVKSEQKLGTQFILKIPKKTHSGHKS</sequence>
<dbReference type="SUPFAM" id="SSF47384">
    <property type="entry name" value="Homodimeric domain of signal transducing histidine kinase"/>
    <property type="match status" value="1"/>
</dbReference>
<comment type="catalytic activity">
    <reaction evidence="1">
        <text>ATP + protein L-histidine = ADP + protein N-phospho-L-histidine.</text>
        <dbReference type="EC" id="2.7.13.3"/>
    </reaction>
</comment>
<dbReference type="EC" id="2.7.13.3" evidence="3"/>
<evidence type="ECO:0000256" key="12">
    <source>
        <dbReference type="ARBA" id="ARBA00040841"/>
    </source>
</evidence>
<dbReference type="GO" id="GO:0004673">
    <property type="term" value="F:protein histidine kinase activity"/>
    <property type="evidence" value="ECO:0007669"/>
    <property type="project" value="UniProtKB-EC"/>
</dbReference>
<evidence type="ECO:0000259" key="14">
    <source>
        <dbReference type="PROSITE" id="PS50109"/>
    </source>
</evidence>
<dbReference type="Gene3D" id="3.30.565.10">
    <property type="entry name" value="Histidine kinase-like ATPase, C-terminal domain"/>
    <property type="match status" value="1"/>
</dbReference>
<dbReference type="InterPro" id="IPR036890">
    <property type="entry name" value="HATPase_C_sf"/>
</dbReference>
<dbReference type="RefSeq" id="WP_230057051.1">
    <property type="nucleotide sequence ID" value="NZ_CAJHOE010000003.1"/>
</dbReference>
<evidence type="ECO:0000256" key="3">
    <source>
        <dbReference type="ARBA" id="ARBA00012438"/>
    </source>
</evidence>
<evidence type="ECO:0000313" key="17">
    <source>
        <dbReference type="Proteomes" id="UP000789359"/>
    </source>
</evidence>
<dbReference type="CDD" id="cd00082">
    <property type="entry name" value="HisKA"/>
    <property type="match status" value="1"/>
</dbReference>
<dbReference type="InterPro" id="IPR050398">
    <property type="entry name" value="HssS/ArlS-like"/>
</dbReference>
<dbReference type="Gene3D" id="6.10.340.10">
    <property type="match status" value="1"/>
</dbReference>
<dbReference type="PRINTS" id="PR00344">
    <property type="entry name" value="BCTRLSENSOR"/>
</dbReference>
<dbReference type="PROSITE" id="PS50109">
    <property type="entry name" value="HIS_KIN"/>
    <property type="match status" value="1"/>
</dbReference>
<keyword evidence="6 13" id="KW-0812">Transmembrane</keyword>
<evidence type="ECO:0000256" key="4">
    <source>
        <dbReference type="ARBA" id="ARBA00022553"/>
    </source>
</evidence>
<dbReference type="InterPro" id="IPR003660">
    <property type="entry name" value="HAMP_dom"/>
</dbReference>
<dbReference type="CDD" id="cd06225">
    <property type="entry name" value="HAMP"/>
    <property type="match status" value="1"/>
</dbReference>
<dbReference type="PANTHER" id="PTHR45528">
    <property type="entry name" value="SENSOR HISTIDINE KINASE CPXA"/>
    <property type="match status" value="1"/>
</dbReference>
<dbReference type="InterPro" id="IPR003594">
    <property type="entry name" value="HATPase_dom"/>
</dbReference>
<dbReference type="CDD" id="cd00075">
    <property type="entry name" value="HATPase"/>
    <property type="match status" value="1"/>
</dbReference>
<accession>A0ABM8Q6B2</accession>
<keyword evidence="4" id="KW-0597">Phosphoprotein</keyword>
<evidence type="ECO:0000256" key="6">
    <source>
        <dbReference type="ARBA" id="ARBA00022692"/>
    </source>
</evidence>
<comment type="caution">
    <text evidence="16">The sequence shown here is derived from an EMBL/GenBank/DDBJ whole genome shotgun (WGS) entry which is preliminary data.</text>
</comment>
<evidence type="ECO:0000259" key="15">
    <source>
        <dbReference type="PROSITE" id="PS50885"/>
    </source>
</evidence>
<evidence type="ECO:0000256" key="5">
    <source>
        <dbReference type="ARBA" id="ARBA00022679"/>
    </source>
</evidence>
<dbReference type="SMART" id="SM00387">
    <property type="entry name" value="HATPase_c"/>
    <property type="match status" value="1"/>
</dbReference>
<dbReference type="EMBL" id="CAJHOE010000003">
    <property type="protein sequence ID" value="CAD7288416.1"/>
    <property type="molecule type" value="Genomic_DNA"/>
</dbReference>
<proteinExistence type="predicted"/>
<evidence type="ECO:0000256" key="10">
    <source>
        <dbReference type="ARBA" id="ARBA00023136"/>
    </source>
</evidence>
<dbReference type="Gene3D" id="1.10.287.130">
    <property type="match status" value="1"/>
</dbReference>
<keyword evidence="9" id="KW-0843">Virulence</keyword>
<keyword evidence="7 16" id="KW-0418">Kinase</keyword>
<keyword evidence="10 13" id="KW-0472">Membrane</keyword>
<feature type="domain" description="Histidine kinase" evidence="14">
    <location>
        <begin position="141"/>
        <end position="349"/>
    </location>
</feature>
<keyword evidence="5 16" id="KW-0808">Transferase</keyword>
<comment type="subcellular location">
    <subcellularLocation>
        <location evidence="2">Membrane</location>
        <topology evidence="2">Multi-pass membrane protein</topology>
    </subcellularLocation>
</comment>